<feature type="transmembrane region" description="Helical" evidence="13">
    <location>
        <begin position="6"/>
        <end position="28"/>
    </location>
</feature>
<evidence type="ECO:0000256" key="13">
    <source>
        <dbReference type="SAM" id="Phobius"/>
    </source>
</evidence>
<evidence type="ECO:0000313" key="14">
    <source>
        <dbReference type="EMBL" id="VDM56244.1"/>
    </source>
</evidence>
<evidence type="ECO:0000256" key="8">
    <source>
        <dbReference type="ARBA" id="ARBA00022989"/>
    </source>
</evidence>
<dbReference type="GO" id="GO:0015874">
    <property type="term" value="P:norepinephrine transport"/>
    <property type="evidence" value="ECO:0007669"/>
    <property type="project" value="TreeGrafter"/>
</dbReference>
<keyword evidence="4 13" id="KW-0812">Transmembrane</keyword>
<dbReference type="GO" id="GO:0006865">
    <property type="term" value="P:amino acid transport"/>
    <property type="evidence" value="ECO:0007669"/>
    <property type="project" value="TreeGrafter"/>
</dbReference>
<comment type="subcellular location">
    <subcellularLocation>
        <location evidence="1">Cell membrane</location>
        <topology evidence="1">Multi-pass membrane protein</topology>
    </subcellularLocation>
</comment>
<dbReference type="AlphaFoldDB" id="A0A0R3PJK7"/>
<evidence type="ECO:0000256" key="4">
    <source>
        <dbReference type="ARBA" id="ARBA00022692"/>
    </source>
</evidence>
<evidence type="ECO:0000256" key="6">
    <source>
        <dbReference type="ARBA" id="ARBA00022775"/>
    </source>
</evidence>
<evidence type="ECO:0000256" key="5">
    <source>
        <dbReference type="ARBA" id="ARBA00022723"/>
    </source>
</evidence>
<dbReference type="Proteomes" id="UP000267027">
    <property type="component" value="Unassembled WGS sequence"/>
</dbReference>
<dbReference type="GO" id="GO:0051583">
    <property type="term" value="P:dopamine uptake involved in synaptic transmission"/>
    <property type="evidence" value="ECO:0007669"/>
    <property type="project" value="TreeGrafter"/>
</dbReference>
<reference evidence="14 15" key="2">
    <citation type="submission" date="2018-11" db="EMBL/GenBank/DDBJ databases">
        <authorList>
            <consortium name="Pathogen Informatics"/>
        </authorList>
    </citation>
    <scope>NUCLEOTIDE SEQUENCE [LARGE SCALE GENOMIC DNA]</scope>
    <source>
        <strain evidence="14 15">Costa Rica</strain>
    </source>
</reference>
<sequence length="169" mass="19410">MEWLIVYGTTWGLLIAVFCEVMVVSYIYGMSIPNEYIQNRASSLSNPGIRQFVCDLDEMLRFKPGIYWRICWMILAPAFLLMMILSSFIHYQPLTYQDYEFSPVANLFGIFFALSAVSAIPLVGLYMLFNAKGNTLKEKFKQTLMPYRCRPSQNEYAPIGGAHESDILL</sequence>
<keyword evidence="6" id="KW-0532">Neurotransmitter transport</keyword>
<organism evidence="16">
    <name type="scientific">Angiostrongylus costaricensis</name>
    <name type="common">Nematode worm</name>
    <dbReference type="NCBI Taxonomy" id="334426"/>
    <lineage>
        <taxon>Eukaryota</taxon>
        <taxon>Metazoa</taxon>
        <taxon>Ecdysozoa</taxon>
        <taxon>Nematoda</taxon>
        <taxon>Chromadorea</taxon>
        <taxon>Rhabditida</taxon>
        <taxon>Rhabditina</taxon>
        <taxon>Rhabditomorpha</taxon>
        <taxon>Strongyloidea</taxon>
        <taxon>Metastrongylidae</taxon>
        <taxon>Angiostrongylus</taxon>
    </lineage>
</organism>
<reference evidence="16" key="1">
    <citation type="submission" date="2017-02" db="UniProtKB">
        <authorList>
            <consortium name="WormBaseParasite"/>
        </authorList>
    </citation>
    <scope>IDENTIFICATION</scope>
</reference>
<evidence type="ECO:0000256" key="1">
    <source>
        <dbReference type="ARBA" id="ARBA00004651"/>
    </source>
</evidence>
<dbReference type="GO" id="GO:0032809">
    <property type="term" value="C:neuronal cell body membrane"/>
    <property type="evidence" value="ECO:0007669"/>
    <property type="project" value="TreeGrafter"/>
</dbReference>
<dbReference type="WBParaSite" id="ACOC_0000465801-mRNA-1">
    <property type="protein sequence ID" value="ACOC_0000465801-mRNA-1"/>
    <property type="gene ID" value="ACOC_0000465801"/>
</dbReference>
<keyword evidence="10 13" id="KW-0472">Membrane</keyword>
<keyword evidence="7" id="KW-0769">Symport</keyword>
<evidence type="ECO:0000256" key="12">
    <source>
        <dbReference type="ARBA" id="ARBA00023180"/>
    </source>
</evidence>
<dbReference type="GO" id="GO:0005330">
    <property type="term" value="F:dopamine:sodium symporter activity"/>
    <property type="evidence" value="ECO:0007669"/>
    <property type="project" value="TreeGrafter"/>
</dbReference>
<evidence type="ECO:0000256" key="9">
    <source>
        <dbReference type="ARBA" id="ARBA00023053"/>
    </source>
</evidence>
<evidence type="ECO:0000313" key="16">
    <source>
        <dbReference type="WBParaSite" id="ACOC_0000465801-mRNA-1"/>
    </source>
</evidence>
<evidence type="ECO:0000256" key="11">
    <source>
        <dbReference type="ARBA" id="ARBA00023157"/>
    </source>
</evidence>
<dbReference type="EMBL" id="UYYA01003824">
    <property type="protein sequence ID" value="VDM56244.1"/>
    <property type="molecule type" value="Genomic_DNA"/>
</dbReference>
<protein>
    <submittedName>
        <fullName evidence="16">Amino acid transporter</fullName>
    </submittedName>
</protein>
<feature type="transmembrane region" description="Helical" evidence="13">
    <location>
        <begin position="109"/>
        <end position="129"/>
    </location>
</feature>
<dbReference type="PANTHER" id="PTHR11616">
    <property type="entry name" value="SODIUM/CHLORIDE DEPENDENT TRANSPORTER"/>
    <property type="match status" value="1"/>
</dbReference>
<evidence type="ECO:0000256" key="10">
    <source>
        <dbReference type="ARBA" id="ARBA00023136"/>
    </source>
</evidence>
<accession>A0A0R3PJK7</accession>
<keyword evidence="12" id="KW-0325">Glycoprotein</keyword>
<dbReference type="STRING" id="334426.A0A0R3PJK7"/>
<dbReference type="OrthoDB" id="6581954at2759"/>
<name>A0A0R3PJK7_ANGCS</name>
<evidence type="ECO:0000256" key="7">
    <source>
        <dbReference type="ARBA" id="ARBA00022847"/>
    </source>
</evidence>
<dbReference type="GO" id="GO:0046872">
    <property type="term" value="F:metal ion binding"/>
    <property type="evidence" value="ECO:0007669"/>
    <property type="project" value="UniProtKB-KW"/>
</dbReference>
<keyword evidence="3" id="KW-1003">Cell membrane</keyword>
<dbReference type="SUPFAM" id="SSF161070">
    <property type="entry name" value="SNF-like"/>
    <property type="match status" value="1"/>
</dbReference>
<keyword evidence="15" id="KW-1185">Reference proteome</keyword>
<dbReference type="PANTHER" id="PTHR11616:SF320">
    <property type="entry name" value="SODIUM-DEPENDENT NORADRENALINE TRANSPORTER"/>
    <property type="match status" value="1"/>
</dbReference>
<keyword evidence="5" id="KW-0479">Metal-binding</keyword>
<evidence type="ECO:0000313" key="15">
    <source>
        <dbReference type="Proteomes" id="UP000267027"/>
    </source>
</evidence>
<dbReference type="Pfam" id="PF00209">
    <property type="entry name" value="SNF"/>
    <property type="match status" value="1"/>
</dbReference>
<dbReference type="InterPro" id="IPR000175">
    <property type="entry name" value="Na/ntran_symport"/>
</dbReference>
<keyword evidence="11" id="KW-1015">Disulfide bond</keyword>
<keyword evidence="8 13" id="KW-1133">Transmembrane helix</keyword>
<dbReference type="GO" id="GO:0030424">
    <property type="term" value="C:axon"/>
    <property type="evidence" value="ECO:0007669"/>
    <property type="project" value="TreeGrafter"/>
</dbReference>
<proteinExistence type="predicted"/>
<dbReference type="PROSITE" id="PS50267">
    <property type="entry name" value="NA_NEUROTRAN_SYMP_3"/>
    <property type="match status" value="1"/>
</dbReference>
<keyword evidence="9" id="KW-0915">Sodium</keyword>
<evidence type="ECO:0000256" key="3">
    <source>
        <dbReference type="ARBA" id="ARBA00022475"/>
    </source>
</evidence>
<evidence type="ECO:0000256" key="2">
    <source>
        <dbReference type="ARBA" id="ARBA00022448"/>
    </source>
</evidence>
<dbReference type="GO" id="GO:0042734">
    <property type="term" value="C:presynaptic membrane"/>
    <property type="evidence" value="ECO:0007669"/>
    <property type="project" value="TreeGrafter"/>
</dbReference>
<dbReference type="InterPro" id="IPR037272">
    <property type="entry name" value="SNS_sf"/>
</dbReference>
<feature type="transmembrane region" description="Helical" evidence="13">
    <location>
        <begin position="66"/>
        <end position="89"/>
    </location>
</feature>
<keyword evidence="2" id="KW-0813">Transport</keyword>
<gene>
    <name evidence="14" type="ORF">ACOC_LOCUS4659</name>
</gene>